<dbReference type="OrthoDB" id="5149991at2"/>
<sequence length="117" mass="12107">MRIVSGLATALLALSLAACESRGDDVREAREADAIGTVTSVEGDGDTVALGFAPDPGYEYFEGTVFEFADHGTLATADGEAATAADVAVGDHLEVWVEMCAESFPVQCPDPIGRLGE</sequence>
<gene>
    <name evidence="1" type="ORF">SAMN05421637_1191</name>
</gene>
<dbReference type="RefSeq" id="WP_042213924.1">
    <property type="nucleotide sequence ID" value="NZ_BBLU01000005.1"/>
</dbReference>
<dbReference type="STRING" id="1043493.SAMN05421637_1191"/>
<name>A0A1H6WY20_9MICO</name>
<accession>A0A1H6WY20</accession>
<evidence type="ECO:0000313" key="2">
    <source>
        <dbReference type="Proteomes" id="UP000183315"/>
    </source>
</evidence>
<evidence type="ECO:0008006" key="3">
    <source>
        <dbReference type="Google" id="ProtNLM"/>
    </source>
</evidence>
<organism evidence="1 2">
    <name type="scientific">Demequina mangrovi</name>
    <dbReference type="NCBI Taxonomy" id="1043493"/>
    <lineage>
        <taxon>Bacteria</taxon>
        <taxon>Bacillati</taxon>
        <taxon>Actinomycetota</taxon>
        <taxon>Actinomycetes</taxon>
        <taxon>Micrococcales</taxon>
        <taxon>Demequinaceae</taxon>
        <taxon>Demequina</taxon>
    </lineage>
</organism>
<dbReference type="EMBL" id="FNZI01000002">
    <property type="protein sequence ID" value="SEJ21729.1"/>
    <property type="molecule type" value="Genomic_DNA"/>
</dbReference>
<evidence type="ECO:0000313" key="1">
    <source>
        <dbReference type="EMBL" id="SEJ21729.1"/>
    </source>
</evidence>
<protein>
    <recommendedName>
        <fullName evidence="3">DUF5666 domain-containing protein</fullName>
    </recommendedName>
</protein>
<proteinExistence type="predicted"/>
<dbReference type="AlphaFoldDB" id="A0A1H6WY20"/>
<dbReference type="PROSITE" id="PS51257">
    <property type="entry name" value="PROKAR_LIPOPROTEIN"/>
    <property type="match status" value="1"/>
</dbReference>
<reference evidence="2" key="1">
    <citation type="submission" date="2016-10" db="EMBL/GenBank/DDBJ databases">
        <authorList>
            <person name="Varghese N."/>
        </authorList>
    </citation>
    <scope>NUCLEOTIDE SEQUENCE [LARGE SCALE GENOMIC DNA]</scope>
    <source>
        <strain evidence="2">DSM 24868</strain>
    </source>
</reference>
<keyword evidence="2" id="KW-1185">Reference proteome</keyword>
<dbReference type="Proteomes" id="UP000183315">
    <property type="component" value="Unassembled WGS sequence"/>
</dbReference>